<dbReference type="InterPro" id="IPR007184">
    <property type="entry name" value="Mannoside_phosphorylase"/>
</dbReference>
<dbReference type="PANTHER" id="PTHR34106">
    <property type="entry name" value="GLYCOSIDASE"/>
    <property type="match status" value="1"/>
</dbReference>
<keyword evidence="1" id="KW-0328">Glycosyltransferase</keyword>
<name>S0FL05_RUMCE</name>
<dbReference type="InterPro" id="IPR023296">
    <property type="entry name" value="Glyco_hydro_beta-prop_sf"/>
</dbReference>
<keyword evidence="2" id="KW-0808">Transferase</keyword>
<gene>
    <name evidence="4" type="ORF">CTER_1213</name>
</gene>
<comment type="similarity">
    <text evidence="3">Belongs to the glycosyl hydrolase 130 family.</text>
</comment>
<dbReference type="STRING" id="1195236.CTER_1213"/>
<dbReference type="PIRSF" id="PIRSF016202">
    <property type="entry name" value="PH1107"/>
    <property type="match status" value="1"/>
</dbReference>
<dbReference type="AlphaFoldDB" id="S0FL05"/>
<accession>S0FL05</accession>
<dbReference type="EMBL" id="AORV01000025">
    <property type="protein sequence ID" value="EMS72870.1"/>
    <property type="molecule type" value="Genomic_DNA"/>
</dbReference>
<comment type="caution">
    <text evidence="4">The sequence shown here is derived from an EMBL/GenBank/DDBJ whole genome shotgun (WGS) entry which is preliminary data.</text>
</comment>
<evidence type="ECO:0000313" key="5">
    <source>
        <dbReference type="Proteomes" id="UP000014155"/>
    </source>
</evidence>
<dbReference type="RefSeq" id="WP_004624604.1">
    <property type="nucleotide sequence ID" value="NZ_AORV01000025.1"/>
</dbReference>
<dbReference type="CDD" id="cd18612">
    <property type="entry name" value="GH130_Lin0857-like"/>
    <property type="match status" value="1"/>
</dbReference>
<proteinExistence type="inferred from homology"/>
<sequence length="348" mass="39545">MVQRYIHNPIIRPQDVKPSRPDFEVICVFNAGVAKLGDEVILLLRIAERPINQNSDIHIAPVYDVEKAAIIKKSFNTDEPGCDFSDSRWIRTPSTNYITSISHLRVARSRDGINFEIEETPSVSPANIYEVYGIEDARITSIDNTFYISYSAISDLGITSYLASTKDFIKFQRHGVIFHPDNKDVEIFPEKINGRYYALNRPSMSHFGKMDIWISESPDLISWGNHRHLAGAREGYWDNGRIGGSAVPFRVKEGWLEIYHGATKDDKYCLGAMLLDPEQPWKVIARSEKPIMEPVEDYEINGFFGNVIFTCGVIYENDVVKVYYGAADTHMCYAEIPIEDIMTSLGLK</sequence>
<evidence type="ECO:0000256" key="2">
    <source>
        <dbReference type="ARBA" id="ARBA00022679"/>
    </source>
</evidence>
<dbReference type="Pfam" id="PF04041">
    <property type="entry name" value="Glyco_hydro_130"/>
    <property type="match status" value="1"/>
</dbReference>
<reference evidence="4 5" key="1">
    <citation type="journal article" date="2013" name="Genome Announc.">
        <title>Draft Genome Sequence of the Cellulolytic, Mesophilic, Anaerobic Bacterium Clostridium termitidis Strain CT1112 (DSM 5398).</title>
        <authorList>
            <person name="Lal S."/>
            <person name="Ramachandran U."/>
            <person name="Zhang X."/>
            <person name="Munir R."/>
            <person name="Sparling R."/>
            <person name="Levin D.B."/>
        </authorList>
    </citation>
    <scope>NUCLEOTIDE SEQUENCE [LARGE SCALE GENOMIC DNA]</scope>
    <source>
        <strain evidence="4 5">CT1112</strain>
    </source>
</reference>
<dbReference type="PANTHER" id="PTHR34106:SF5">
    <property type="entry name" value="GLYCOSIDASE"/>
    <property type="match status" value="1"/>
</dbReference>
<dbReference type="PATRIC" id="fig|1195236.3.peg.1521"/>
<organism evidence="4 5">
    <name type="scientific">Ruminiclostridium cellobioparum subsp. termitidis CT1112</name>
    <dbReference type="NCBI Taxonomy" id="1195236"/>
    <lineage>
        <taxon>Bacteria</taxon>
        <taxon>Bacillati</taxon>
        <taxon>Bacillota</taxon>
        <taxon>Clostridia</taxon>
        <taxon>Eubacteriales</taxon>
        <taxon>Oscillospiraceae</taxon>
        <taxon>Ruminiclostridium</taxon>
    </lineage>
</organism>
<dbReference type="Gene3D" id="2.115.10.20">
    <property type="entry name" value="Glycosyl hydrolase domain, family 43"/>
    <property type="match status" value="1"/>
</dbReference>
<dbReference type="SUPFAM" id="SSF75005">
    <property type="entry name" value="Arabinanase/levansucrase/invertase"/>
    <property type="match status" value="1"/>
</dbReference>
<evidence type="ECO:0000256" key="1">
    <source>
        <dbReference type="ARBA" id="ARBA00022676"/>
    </source>
</evidence>
<dbReference type="eggNOG" id="COG2152">
    <property type="taxonomic scope" value="Bacteria"/>
</dbReference>
<evidence type="ECO:0000313" key="4">
    <source>
        <dbReference type="EMBL" id="EMS72870.1"/>
    </source>
</evidence>
<dbReference type="GO" id="GO:0016757">
    <property type="term" value="F:glycosyltransferase activity"/>
    <property type="evidence" value="ECO:0007669"/>
    <property type="project" value="UniProtKB-KW"/>
</dbReference>
<dbReference type="Proteomes" id="UP000014155">
    <property type="component" value="Unassembled WGS sequence"/>
</dbReference>
<evidence type="ECO:0000256" key="3">
    <source>
        <dbReference type="ARBA" id="ARBA00024356"/>
    </source>
</evidence>
<keyword evidence="5" id="KW-1185">Reference proteome</keyword>
<protein>
    <submittedName>
        <fullName evidence="4">Putative glycosylase</fullName>
    </submittedName>
</protein>